<dbReference type="GO" id="GO:0051011">
    <property type="term" value="F:microtubule minus-end binding"/>
    <property type="evidence" value="ECO:0007669"/>
    <property type="project" value="TreeGrafter"/>
</dbReference>
<keyword evidence="4" id="KW-0493">Microtubule</keyword>
<dbReference type="GO" id="GO:0007020">
    <property type="term" value="P:microtubule nucleation"/>
    <property type="evidence" value="ECO:0007669"/>
    <property type="project" value="InterPro"/>
</dbReference>
<dbReference type="GO" id="GO:0005874">
    <property type="term" value="C:microtubule"/>
    <property type="evidence" value="ECO:0007669"/>
    <property type="project" value="UniProtKB-KW"/>
</dbReference>
<gene>
    <name evidence="8" type="ORF">VNO80_08457</name>
</gene>
<dbReference type="Proteomes" id="UP001374584">
    <property type="component" value="Unassembled WGS sequence"/>
</dbReference>
<dbReference type="InterPro" id="IPR042241">
    <property type="entry name" value="GCP_C_sf"/>
</dbReference>
<comment type="caution">
    <text evidence="8">The sequence shown here is derived from an EMBL/GenBank/DDBJ whole genome shotgun (WGS) entry which is preliminary data.</text>
</comment>
<feature type="domain" description="Gamma tubulin complex component C-terminal" evidence="6">
    <location>
        <begin position="906"/>
        <end position="1221"/>
    </location>
</feature>
<evidence type="ECO:0008006" key="10">
    <source>
        <dbReference type="Google" id="ProtNLM"/>
    </source>
</evidence>
<dbReference type="GO" id="GO:0000278">
    <property type="term" value="P:mitotic cell cycle"/>
    <property type="evidence" value="ECO:0007669"/>
    <property type="project" value="TreeGrafter"/>
</dbReference>
<comment type="subcellular location">
    <subcellularLocation>
        <location evidence="1">Cytoplasm</location>
        <location evidence="1">Cytoskeleton</location>
    </subcellularLocation>
</comment>
<keyword evidence="5" id="KW-0206">Cytoskeleton</keyword>
<dbReference type="InterPro" id="IPR040457">
    <property type="entry name" value="GCP_C"/>
</dbReference>
<reference evidence="8 9" key="1">
    <citation type="submission" date="2024-01" db="EMBL/GenBank/DDBJ databases">
        <title>The genomes of 5 underutilized Papilionoideae crops provide insights into root nodulation and disease resistanc.</title>
        <authorList>
            <person name="Jiang F."/>
        </authorList>
    </citation>
    <scope>NUCLEOTIDE SEQUENCE [LARGE SCALE GENOMIC DNA]</scope>
    <source>
        <strain evidence="8">JINMINGXINNONG_FW02</strain>
        <tissue evidence="8">Leaves</tissue>
    </source>
</reference>
<evidence type="ECO:0000256" key="5">
    <source>
        <dbReference type="ARBA" id="ARBA00023212"/>
    </source>
</evidence>
<name>A0AAN9N525_PHACN</name>
<evidence type="ECO:0000256" key="2">
    <source>
        <dbReference type="ARBA" id="ARBA00010337"/>
    </source>
</evidence>
<organism evidence="8 9">
    <name type="scientific">Phaseolus coccineus</name>
    <name type="common">Scarlet runner bean</name>
    <name type="synonym">Phaseolus multiflorus</name>
    <dbReference type="NCBI Taxonomy" id="3886"/>
    <lineage>
        <taxon>Eukaryota</taxon>
        <taxon>Viridiplantae</taxon>
        <taxon>Streptophyta</taxon>
        <taxon>Embryophyta</taxon>
        <taxon>Tracheophyta</taxon>
        <taxon>Spermatophyta</taxon>
        <taxon>Magnoliopsida</taxon>
        <taxon>eudicotyledons</taxon>
        <taxon>Gunneridae</taxon>
        <taxon>Pentapetalae</taxon>
        <taxon>rosids</taxon>
        <taxon>fabids</taxon>
        <taxon>Fabales</taxon>
        <taxon>Fabaceae</taxon>
        <taxon>Papilionoideae</taxon>
        <taxon>50 kb inversion clade</taxon>
        <taxon>NPAAA clade</taxon>
        <taxon>indigoferoid/millettioid clade</taxon>
        <taxon>Phaseoleae</taxon>
        <taxon>Phaseolus</taxon>
    </lineage>
</organism>
<dbReference type="FunFam" id="1.20.120.1900:FF:000018">
    <property type="entry name" value="Gamma-tubulin complex component 6 isoform A"/>
    <property type="match status" value="1"/>
</dbReference>
<keyword evidence="9" id="KW-1185">Reference proteome</keyword>
<protein>
    <recommendedName>
        <fullName evidence="10">Gamma-tubulin complex component</fullName>
    </recommendedName>
</protein>
<dbReference type="EMBL" id="JAYMYR010000004">
    <property type="protein sequence ID" value="KAK7366466.1"/>
    <property type="molecule type" value="Genomic_DNA"/>
</dbReference>
<comment type="similarity">
    <text evidence="2">Belongs to the TUBGCP family.</text>
</comment>
<dbReference type="PANTHER" id="PTHR19302">
    <property type="entry name" value="GAMMA TUBULIN COMPLEX PROTEIN"/>
    <property type="match status" value="1"/>
</dbReference>
<dbReference type="Pfam" id="PF17681">
    <property type="entry name" value="GCP_N_terminal"/>
    <property type="match status" value="1"/>
</dbReference>
<dbReference type="GO" id="GO:0051225">
    <property type="term" value="P:spindle assembly"/>
    <property type="evidence" value="ECO:0007669"/>
    <property type="project" value="TreeGrafter"/>
</dbReference>
<evidence type="ECO:0000259" key="7">
    <source>
        <dbReference type="Pfam" id="PF17681"/>
    </source>
</evidence>
<dbReference type="GO" id="GO:0000930">
    <property type="term" value="C:gamma-tubulin complex"/>
    <property type="evidence" value="ECO:0007669"/>
    <property type="project" value="TreeGrafter"/>
</dbReference>
<evidence type="ECO:0000313" key="8">
    <source>
        <dbReference type="EMBL" id="KAK7366466.1"/>
    </source>
</evidence>
<keyword evidence="3" id="KW-0963">Cytoplasm</keyword>
<evidence type="ECO:0000259" key="6">
    <source>
        <dbReference type="Pfam" id="PF04130"/>
    </source>
</evidence>
<evidence type="ECO:0000256" key="3">
    <source>
        <dbReference type="ARBA" id="ARBA00022490"/>
    </source>
</evidence>
<feature type="domain" description="Gamma tubulin complex component protein N-terminal" evidence="7">
    <location>
        <begin position="66"/>
        <end position="406"/>
    </location>
</feature>
<proteinExistence type="inferred from homology"/>
<dbReference type="AlphaFoldDB" id="A0AAN9N525"/>
<evidence type="ECO:0000256" key="1">
    <source>
        <dbReference type="ARBA" id="ARBA00004245"/>
    </source>
</evidence>
<evidence type="ECO:0000313" key="9">
    <source>
        <dbReference type="Proteomes" id="UP001374584"/>
    </source>
</evidence>
<accession>A0AAN9N525</accession>
<dbReference type="GO" id="GO:0000922">
    <property type="term" value="C:spindle pole"/>
    <property type="evidence" value="ECO:0007669"/>
    <property type="project" value="InterPro"/>
</dbReference>
<dbReference type="Pfam" id="PF04130">
    <property type="entry name" value="GCP_C_terminal"/>
    <property type="match status" value="1"/>
</dbReference>
<sequence>MTVDAKFARFLENLKVEDPWLPPNTWESIPSESGLHYSASSSSSSSHQPLSHLSTLSESSLVRLAMNAMQGAKSSLVSIQRISAIFCSDPADRTFLHIPNLWNRASSTRSLGNILKSIGCTASLVFLLRAFVDYYTNMNVDLTFGHNHHNSDVCQSQIHQGDTVGAQQLPPFTLVNQAFAVAVGKVLEGYVCGLDTIHTSVILRRSSKNMDLTVPGCLKNVVHSEITLLEFYLHTKELRTQIEALASVCNLQKWALCFSDTAFEDLVTEATSEFRNFCRGGNLLTFLFSQLQVADPAHCTLLKFLFLQSCEPYCGFIRSWIFKAEIHDPYKEFIVENMECLPPKSHDKVGNSIDFPLASVKVRDEVPIPGFLKDLLVPLVRAGQQLQVLLKLLEMCIHVASGEHSCDDFVPCWSGFSSSGLSCSSPLAFSKDVIEAMVLARENYYKRMNEKIGSLLSSLEVRNVQVAMHALIPSFDNGGGTLGKLGQIMSENNSVGWTIADKRSLNMGIGDLGSDVSSSVDEFSLLEDMCDLSESSSLTSSEEQLDCDQFSGWSCPVVGRQNQLSALSFLKSATLNNSIQNSRHHESSSSDLHELCDKRDATDHLVKPSHEEVILSHLSNSLKPGNSSCSCKSSIQYRESLIVHGSAVGDFLKKSFDNDGAVEPKVTEKYLGSQRYSMLCHDVIPVSDTLSGEATNGDQLDNSTLISHLYDFQPPKYCHQGNYPSINPLSVNPMLTRNSVLHLRSGNGEKYKAEHEQPLPYFNFSTVEDPCKVYMDKIPTNCRCSSAYSFTLHSNVSTRNSENNEQGEIGCARENGLVDVPKLCSSLDLMDHKHLNDVSGGSSWERLLSSFGKTVNCDDTRKQSLSSTFEMPLDIIIDKCLLQEIILQYNYVSKLTISVLEEAFKLQDHLLALRRYHFMELADWADLFIMSLWHHKWSVTEANERLSEIQGLLELSIQKSSCEQDSHKDMLFVYMKGHGKLPLSASAIGVRSFDFLGLGYRVHWPLSIVLTPAALKIYADIFSFLIQVKLAIFSLTDVWRSLKNLMDPTNKDRNSELQLETGHLNILIKMRHQINHFVSTLQQYVESQLSHVSWCRFLHSLEHKVKDMMDLESVHMEYLADSLCICFLSDETKGVGSIIESILQCALDFRSCITVGAWDSGSDPEDLLGKLSRINISQVLSIKQKFDRSLKELHIRYVKGPKHGNFGLSRFWDYLTYNEYYSNVSNEMGYYAV</sequence>
<dbReference type="Gene3D" id="1.20.120.1900">
    <property type="entry name" value="Gamma-tubulin complex, C-terminal domain"/>
    <property type="match status" value="1"/>
</dbReference>
<dbReference type="PANTHER" id="PTHR19302:SF70">
    <property type="entry name" value="GAMMA-TUBULIN COMPLEX COMPONENT 6"/>
    <property type="match status" value="1"/>
</dbReference>
<dbReference type="InterPro" id="IPR007259">
    <property type="entry name" value="GCP"/>
</dbReference>
<dbReference type="GO" id="GO:0051321">
    <property type="term" value="P:meiotic cell cycle"/>
    <property type="evidence" value="ECO:0007669"/>
    <property type="project" value="TreeGrafter"/>
</dbReference>
<dbReference type="GO" id="GO:0031122">
    <property type="term" value="P:cytoplasmic microtubule organization"/>
    <property type="evidence" value="ECO:0007669"/>
    <property type="project" value="TreeGrafter"/>
</dbReference>
<dbReference type="GO" id="GO:0043015">
    <property type="term" value="F:gamma-tubulin binding"/>
    <property type="evidence" value="ECO:0007669"/>
    <property type="project" value="InterPro"/>
</dbReference>
<dbReference type="InterPro" id="IPR041470">
    <property type="entry name" value="GCP_N"/>
</dbReference>
<evidence type="ECO:0000256" key="4">
    <source>
        <dbReference type="ARBA" id="ARBA00022701"/>
    </source>
</evidence>